<organism evidence="3 4">
    <name type="scientific">Phomopsis amygdali</name>
    <name type="common">Fusicoccum amygdali</name>
    <dbReference type="NCBI Taxonomy" id="1214568"/>
    <lineage>
        <taxon>Eukaryota</taxon>
        <taxon>Fungi</taxon>
        <taxon>Dikarya</taxon>
        <taxon>Ascomycota</taxon>
        <taxon>Pezizomycotina</taxon>
        <taxon>Sordariomycetes</taxon>
        <taxon>Sordariomycetidae</taxon>
        <taxon>Diaporthales</taxon>
        <taxon>Diaporthaceae</taxon>
        <taxon>Diaporthe</taxon>
    </lineage>
</organism>
<proteinExistence type="predicted"/>
<evidence type="ECO:0000313" key="3">
    <source>
        <dbReference type="EMBL" id="KAK2615625.1"/>
    </source>
</evidence>
<dbReference type="EMBL" id="JAUJFL010000001">
    <property type="protein sequence ID" value="KAK2615625.1"/>
    <property type="molecule type" value="Genomic_DNA"/>
</dbReference>
<accession>A0AAD9SSK1</accession>
<dbReference type="InterPro" id="IPR002775">
    <property type="entry name" value="DNA/RNA-bd_Alba-like"/>
</dbReference>
<feature type="domain" description="DNA/RNA-binding protein Alba-like" evidence="2">
    <location>
        <begin position="80"/>
        <end position="149"/>
    </location>
</feature>
<feature type="compositionally biased region" description="Polar residues" evidence="1">
    <location>
        <begin position="32"/>
        <end position="54"/>
    </location>
</feature>
<evidence type="ECO:0000313" key="4">
    <source>
        <dbReference type="Proteomes" id="UP001265746"/>
    </source>
</evidence>
<comment type="caution">
    <text evidence="3">The sequence shown here is derived from an EMBL/GenBank/DDBJ whole genome shotgun (WGS) entry which is preliminary data.</text>
</comment>
<protein>
    <recommendedName>
        <fullName evidence="2">DNA/RNA-binding protein Alba-like domain-containing protein</fullName>
    </recommendedName>
</protein>
<dbReference type="AlphaFoldDB" id="A0AAD9SSK1"/>
<name>A0AAD9SSK1_PHOAM</name>
<gene>
    <name evidence="3" type="ORF">N8I77_002369</name>
</gene>
<evidence type="ECO:0000256" key="1">
    <source>
        <dbReference type="SAM" id="MobiDB-lite"/>
    </source>
</evidence>
<sequence length="249" mass="27243">MHAAAASSNCTPPSTGGGAKRPVADVDIPGTEPSSTETNANKRQRVGRSNSTIPKTLPMQPHEALLEELKGKYSIATTSVIASSKINKKVTQVLSHLGHVDLFSPSSIPGVMMVHARANDANKMVTVMEIAKRQMNKAGQPWYQYNRVYEVADERDSRFNATGRVADQTVIENTLINGQDADGEEDDEDDAFEPVETAFERAVREKPAEESKATYMSIFLSRVPMPELQAKTYITLQTNGAEIGRLPRP</sequence>
<evidence type="ECO:0000259" key="2">
    <source>
        <dbReference type="Pfam" id="PF01918"/>
    </source>
</evidence>
<feature type="region of interest" description="Disordered" evidence="1">
    <location>
        <begin position="1"/>
        <end position="59"/>
    </location>
</feature>
<dbReference type="GO" id="GO:0003676">
    <property type="term" value="F:nucleic acid binding"/>
    <property type="evidence" value="ECO:0007669"/>
    <property type="project" value="InterPro"/>
</dbReference>
<dbReference type="Pfam" id="PF01918">
    <property type="entry name" value="Alba"/>
    <property type="match status" value="1"/>
</dbReference>
<dbReference type="Proteomes" id="UP001265746">
    <property type="component" value="Unassembled WGS sequence"/>
</dbReference>
<keyword evidence="4" id="KW-1185">Reference proteome</keyword>
<feature type="compositionally biased region" description="Polar residues" evidence="1">
    <location>
        <begin position="1"/>
        <end position="14"/>
    </location>
</feature>
<reference evidence="3" key="1">
    <citation type="submission" date="2023-06" db="EMBL/GenBank/DDBJ databases">
        <authorList>
            <person name="Noh H."/>
        </authorList>
    </citation>
    <scope>NUCLEOTIDE SEQUENCE</scope>
    <source>
        <strain evidence="3">DUCC20226</strain>
    </source>
</reference>